<dbReference type="EMBL" id="LRBV02000009">
    <property type="status" value="NOT_ANNOTATED_CDS"/>
    <property type="molecule type" value="Genomic_DNA"/>
</dbReference>
<dbReference type="EnsemblPlants" id="QL09p006662:mrna">
    <property type="protein sequence ID" value="QL09p006662:mrna"/>
    <property type="gene ID" value="QL09p006662"/>
</dbReference>
<dbReference type="AlphaFoldDB" id="A0A7N2MHQ0"/>
<dbReference type="InParanoid" id="A0A7N2MHQ0"/>
<accession>A0A7N2MHQ0</accession>
<protein>
    <submittedName>
        <fullName evidence="1">Uncharacterized protein</fullName>
    </submittedName>
</protein>
<evidence type="ECO:0000313" key="1">
    <source>
        <dbReference type="EnsemblPlants" id="QL09p006662:mrna"/>
    </source>
</evidence>
<dbReference type="Gramene" id="QL09p006662:mrna">
    <property type="protein sequence ID" value="QL09p006662:mrna"/>
    <property type="gene ID" value="QL09p006662"/>
</dbReference>
<sequence length="203" mass="22428">MTTQRRCEASNPAWSIGNTQKGWMVQRLQNLLLHLRPLYLLLLLHRVDVAGTGAADEPEVKEAGKRSTEIIVVVEFLVLEDQSSLVEVVLSGRNGVVDGGTRGRAAHEGDRGRTDPGTYSHCIKKETELYAIVPDETIKPNRTQVQVKWTKPRPNLGQCGNSKLAGGGGVLLGITSVIMAEQWPLKMAYPWLCIWILTTSMQK</sequence>
<reference evidence="1" key="2">
    <citation type="submission" date="2021-01" db="UniProtKB">
        <authorList>
            <consortium name="EnsemblPlants"/>
        </authorList>
    </citation>
    <scope>IDENTIFICATION</scope>
</reference>
<evidence type="ECO:0000313" key="2">
    <source>
        <dbReference type="Proteomes" id="UP000594261"/>
    </source>
</evidence>
<reference evidence="1 2" key="1">
    <citation type="journal article" date="2016" name="G3 (Bethesda)">
        <title>First Draft Assembly and Annotation of the Genome of a California Endemic Oak Quercus lobata Nee (Fagaceae).</title>
        <authorList>
            <person name="Sork V.L."/>
            <person name="Fitz-Gibbon S.T."/>
            <person name="Puiu D."/>
            <person name="Crepeau M."/>
            <person name="Gugger P.F."/>
            <person name="Sherman R."/>
            <person name="Stevens K."/>
            <person name="Langley C.H."/>
            <person name="Pellegrini M."/>
            <person name="Salzberg S.L."/>
        </authorList>
    </citation>
    <scope>NUCLEOTIDE SEQUENCE [LARGE SCALE GENOMIC DNA]</scope>
    <source>
        <strain evidence="1 2">cv. SW786</strain>
    </source>
</reference>
<dbReference type="Proteomes" id="UP000594261">
    <property type="component" value="Chromosome 9"/>
</dbReference>
<name>A0A7N2MHQ0_QUELO</name>
<keyword evidence="2" id="KW-1185">Reference proteome</keyword>
<organism evidence="1 2">
    <name type="scientific">Quercus lobata</name>
    <name type="common">Valley oak</name>
    <dbReference type="NCBI Taxonomy" id="97700"/>
    <lineage>
        <taxon>Eukaryota</taxon>
        <taxon>Viridiplantae</taxon>
        <taxon>Streptophyta</taxon>
        <taxon>Embryophyta</taxon>
        <taxon>Tracheophyta</taxon>
        <taxon>Spermatophyta</taxon>
        <taxon>Magnoliopsida</taxon>
        <taxon>eudicotyledons</taxon>
        <taxon>Gunneridae</taxon>
        <taxon>Pentapetalae</taxon>
        <taxon>rosids</taxon>
        <taxon>fabids</taxon>
        <taxon>Fagales</taxon>
        <taxon>Fagaceae</taxon>
        <taxon>Quercus</taxon>
    </lineage>
</organism>
<proteinExistence type="predicted"/>